<dbReference type="RefSeq" id="WP_058352628.1">
    <property type="nucleotide sequence ID" value="NZ_CABMMD010000152.1"/>
</dbReference>
<dbReference type="OrthoDB" id="2041363at2"/>
<evidence type="ECO:0000313" key="1">
    <source>
        <dbReference type="EMBL" id="KSV59157.1"/>
    </source>
</evidence>
<organism evidence="1 2">
    <name type="scientific">Acetivibrio ethanolgignens</name>
    <dbReference type="NCBI Taxonomy" id="290052"/>
    <lineage>
        <taxon>Bacteria</taxon>
        <taxon>Bacillati</taxon>
        <taxon>Bacillota</taxon>
        <taxon>Clostridia</taxon>
        <taxon>Eubacteriales</taxon>
        <taxon>Oscillospiraceae</taxon>
        <taxon>Acetivibrio</taxon>
    </lineage>
</organism>
<dbReference type="EMBL" id="LNAM01000152">
    <property type="protein sequence ID" value="KSV59157.1"/>
    <property type="molecule type" value="Genomic_DNA"/>
</dbReference>
<gene>
    <name evidence="1" type="ORF">ASU35_10395</name>
</gene>
<proteinExistence type="predicted"/>
<comment type="caution">
    <text evidence="1">The sequence shown here is derived from an EMBL/GenBank/DDBJ whole genome shotgun (WGS) entry which is preliminary data.</text>
</comment>
<dbReference type="Proteomes" id="UP000054874">
    <property type="component" value="Unassembled WGS sequence"/>
</dbReference>
<dbReference type="AlphaFoldDB" id="A0A0V8QEZ4"/>
<dbReference type="STRING" id="290052.ASU35_10395"/>
<name>A0A0V8QEZ4_9FIRM</name>
<sequence length="127" mass="15205">MGTTLRTYKFEYLSLDKVNTVVTVDYNTNKVTVKNFTDDIVDTAFGLVEPTIDDLDDFFETRCFDRNRPDSKEILEALGLPYYDPEQIVRRTYGRFTDDYYWLRFDDEQVVWEDVKDIVCNFKRYQS</sequence>
<reference evidence="1 2" key="1">
    <citation type="submission" date="2015-11" db="EMBL/GenBank/DDBJ databases">
        <title>Butyribacter intestini gen. nov., sp. nov., a butyric acid-producing bacterium of the family Lachnospiraceae isolated from the human faeces.</title>
        <authorList>
            <person name="Zou Y."/>
            <person name="Xue W."/>
            <person name="Luo G."/>
            <person name="Lv M."/>
        </authorList>
    </citation>
    <scope>NUCLEOTIDE SEQUENCE [LARGE SCALE GENOMIC DNA]</scope>
    <source>
        <strain evidence="1 2">ACET-33324</strain>
    </source>
</reference>
<accession>A0A0V8QEZ4</accession>
<evidence type="ECO:0000313" key="2">
    <source>
        <dbReference type="Proteomes" id="UP000054874"/>
    </source>
</evidence>
<protein>
    <submittedName>
        <fullName evidence="1">Uncharacterized protein</fullName>
    </submittedName>
</protein>
<keyword evidence="2" id="KW-1185">Reference proteome</keyword>